<organism evidence="1 2">
    <name type="scientific">Legionella massiliensis</name>
    <dbReference type="NCBI Taxonomy" id="1034943"/>
    <lineage>
        <taxon>Bacteria</taxon>
        <taxon>Pseudomonadati</taxon>
        <taxon>Pseudomonadota</taxon>
        <taxon>Gammaproteobacteria</taxon>
        <taxon>Legionellales</taxon>
        <taxon>Legionellaceae</taxon>
        <taxon>Legionella</taxon>
    </lineage>
</organism>
<dbReference type="AlphaFoldDB" id="A0A078KW73"/>
<sequence length="109" mass="12460">MLKHTEYSKAIGEFKDTVIQLTAFFSTTTKEQLNPTEYYIRSGVPFPEVENGVARLKESKLETPKTLENKSQMVKRLETIAQNGKAVKTRFEEMRAITEEFSIVVTKLA</sequence>
<dbReference type="EMBL" id="CCSB01000002">
    <property type="protein sequence ID" value="CDZ77246.1"/>
    <property type="molecule type" value="Genomic_DNA"/>
</dbReference>
<dbReference type="Proteomes" id="UP000044071">
    <property type="component" value="Unassembled WGS sequence"/>
</dbReference>
<keyword evidence="2" id="KW-1185">Reference proteome</keyword>
<reference evidence="1 2" key="1">
    <citation type="submission" date="2014-06" db="EMBL/GenBank/DDBJ databases">
        <authorList>
            <person name="Urmite Genomes Urmite Genomes"/>
        </authorList>
    </citation>
    <scope>NUCLEOTIDE SEQUENCE [LARGE SCALE GENOMIC DNA]</scope>
</reference>
<evidence type="ECO:0000313" key="2">
    <source>
        <dbReference type="Proteomes" id="UP000044071"/>
    </source>
</evidence>
<protein>
    <submittedName>
        <fullName evidence="1">Uncharacterized protein</fullName>
    </submittedName>
</protein>
<evidence type="ECO:0000313" key="1">
    <source>
        <dbReference type="EMBL" id="CDZ77246.1"/>
    </source>
</evidence>
<gene>
    <name evidence="1" type="ORF">BN59_01528</name>
</gene>
<name>A0A078KW73_9GAMM</name>
<dbReference type="RefSeq" id="WP_043873827.1">
    <property type="nucleotide sequence ID" value="NZ_CCVW01000002.1"/>
</dbReference>
<accession>A0A078KW73</accession>
<proteinExistence type="predicted"/>